<keyword evidence="3" id="KW-1185">Reference proteome</keyword>
<gene>
    <name evidence="2" type="ORF">VTK73DRAFT_6122</name>
</gene>
<name>A0ABR3WL02_9PEZI</name>
<dbReference type="Proteomes" id="UP001586593">
    <property type="component" value="Unassembled WGS sequence"/>
</dbReference>
<proteinExistence type="predicted"/>
<accession>A0ABR3WL02</accession>
<dbReference type="EMBL" id="JAZHXJ010000344">
    <property type="protein sequence ID" value="KAL1864162.1"/>
    <property type="molecule type" value="Genomic_DNA"/>
</dbReference>
<sequence length="245" mass="26187">MRQINDRAVASRAGPHDGPGIGLTMTEPPTYPSTDAAAAGNSRADTPVASYIPIGVHDSPLPMGKYYPSNYEKRKPASNPKMAQPPPTRLPHASQSDFSVPRRRTETGNTRLDSDARRRLKQYQRDMIAQATLAASQLLGSNTKPGGSAADSVTSVDNVLTTQAQLGGSLARGHKPISPRLLPLGSPGPVTPIDLEGGGDSYLTGARDITAAAESRRERSEVALFIRTDEERRGRETARSPIPSR</sequence>
<evidence type="ECO:0000313" key="2">
    <source>
        <dbReference type="EMBL" id="KAL1864162.1"/>
    </source>
</evidence>
<reference evidence="2 3" key="1">
    <citation type="journal article" date="2024" name="Commun. Biol.">
        <title>Comparative genomic analysis of thermophilic fungi reveals convergent evolutionary adaptations and gene losses.</title>
        <authorList>
            <person name="Steindorff A.S."/>
            <person name="Aguilar-Pontes M.V."/>
            <person name="Robinson A.J."/>
            <person name="Andreopoulos B."/>
            <person name="LaButti K."/>
            <person name="Kuo A."/>
            <person name="Mondo S."/>
            <person name="Riley R."/>
            <person name="Otillar R."/>
            <person name="Haridas S."/>
            <person name="Lipzen A."/>
            <person name="Grimwood J."/>
            <person name="Schmutz J."/>
            <person name="Clum A."/>
            <person name="Reid I.D."/>
            <person name="Moisan M.C."/>
            <person name="Butler G."/>
            <person name="Nguyen T.T.M."/>
            <person name="Dewar K."/>
            <person name="Conant G."/>
            <person name="Drula E."/>
            <person name="Henrissat B."/>
            <person name="Hansel C."/>
            <person name="Singer S."/>
            <person name="Hutchinson M.I."/>
            <person name="de Vries R.P."/>
            <person name="Natvig D.O."/>
            <person name="Powell A.J."/>
            <person name="Tsang A."/>
            <person name="Grigoriev I.V."/>
        </authorList>
    </citation>
    <scope>NUCLEOTIDE SEQUENCE [LARGE SCALE GENOMIC DNA]</scope>
    <source>
        <strain evidence="2 3">ATCC 24622</strain>
    </source>
</reference>
<evidence type="ECO:0000256" key="1">
    <source>
        <dbReference type="SAM" id="MobiDB-lite"/>
    </source>
</evidence>
<protein>
    <submittedName>
        <fullName evidence="2">Uncharacterized protein</fullName>
    </submittedName>
</protein>
<organism evidence="2 3">
    <name type="scientific">Phialemonium thermophilum</name>
    <dbReference type="NCBI Taxonomy" id="223376"/>
    <lineage>
        <taxon>Eukaryota</taxon>
        <taxon>Fungi</taxon>
        <taxon>Dikarya</taxon>
        <taxon>Ascomycota</taxon>
        <taxon>Pezizomycotina</taxon>
        <taxon>Sordariomycetes</taxon>
        <taxon>Sordariomycetidae</taxon>
        <taxon>Cephalothecales</taxon>
        <taxon>Cephalothecaceae</taxon>
        <taxon>Phialemonium</taxon>
    </lineage>
</organism>
<evidence type="ECO:0000313" key="3">
    <source>
        <dbReference type="Proteomes" id="UP001586593"/>
    </source>
</evidence>
<feature type="region of interest" description="Disordered" evidence="1">
    <location>
        <begin position="170"/>
        <end position="190"/>
    </location>
</feature>
<feature type="region of interest" description="Disordered" evidence="1">
    <location>
        <begin position="1"/>
        <end position="111"/>
    </location>
</feature>
<comment type="caution">
    <text evidence="2">The sequence shown here is derived from an EMBL/GenBank/DDBJ whole genome shotgun (WGS) entry which is preliminary data.</text>
</comment>
<feature type="compositionally biased region" description="Low complexity" evidence="1">
    <location>
        <begin position="178"/>
        <end position="188"/>
    </location>
</feature>